<reference evidence="2" key="1">
    <citation type="submission" date="2023-10" db="EMBL/GenBank/DDBJ databases">
        <authorList>
            <person name="Chen Y."/>
            <person name="Shah S."/>
            <person name="Dougan E. K."/>
            <person name="Thang M."/>
            <person name="Chan C."/>
        </authorList>
    </citation>
    <scope>NUCLEOTIDE SEQUENCE [LARGE SCALE GENOMIC DNA]</scope>
</reference>
<evidence type="ECO:0000256" key="1">
    <source>
        <dbReference type="SAM" id="MobiDB-lite"/>
    </source>
</evidence>
<organism evidence="2 3">
    <name type="scientific">Prorocentrum cordatum</name>
    <dbReference type="NCBI Taxonomy" id="2364126"/>
    <lineage>
        <taxon>Eukaryota</taxon>
        <taxon>Sar</taxon>
        <taxon>Alveolata</taxon>
        <taxon>Dinophyceae</taxon>
        <taxon>Prorocentrales</taxon>
        <taxon>Prorocentraceae</taxon>
        <taxon>Prorocentrum</taxon>
    </lineage>
</organism>
<gene>
    <name evidence="2" type="ORF">PCOR1329_LOCUS47761</name>
</gene>
<comment type="caution">
    <text evidence="2">The sequence shown here is derived from an EMBL/GenBank/DDBJ whole genome shotgun (WGS) entry which is preliminary data.</text>
</comment>
<evidence type="ECO:0000313" key="3">
    <source>
        <dbReference type="Proteomes" id="UP001189429"/>
    </source>
</evidence>
<feature type="region of interest" description="Disordered" evidence="1">
    <location>
        <begin position="1"/>
        <end position="20"/>
    </location>
</feature>
<protein>
    <submittedName>
        <fullName evidence="2">Uncharacterized protein</fullName>
    </submittedName>
</protein>
<keyword evidence="3" id="KW-1185">Reference proteome</keyword>
<dbReference type="Proteomes" id="UP001189429">
    <property type="component" value="Unassembled WGS sequence"/>
</dbReference>
<dbReference type="EMBL" id="CAUYUJ010015755">
    <property type="protein sequence ID" value="CAK0857777.1"/>
    <property type="molecule type" value="Genomic_DNA"/>
</dbReference>
<accession>A0ABN9UE01</accession>
<evidence type="ECO:0000313" key="2">
    <source>
        <dbReference type="EMBL" id="CAK0857777.1"/>
    </source>
</evidence>
<sequence length="211" mass="21805">MPHAYLHEMSSEGIPRLEPRPSAEALPRDICSYIVRNPTVTIAGAAIQAQAWALPPAAAGALGTAAPAPGRTKLSSRARAWAPAAAAAAPALEAARPCGKALAPPVPSSLPGVPKFGLAMLQGVKEALRRNVFVAGVDIGASAKGGWFVQIGVHRRHFFMKEHVLACAQEAVLDALDGLEALRARGPGSGRGIPETAFHFKVECSGSDGGR</sequence>
<name>A0ABN9UE01_9DINO</name>
<proteinExistence type="predicted"/>